<comment type="caution">
    <text evidence="1">The sequence shown here is derived from an EMBL/GenBank/DDBJ whole genome shotgun (WGS) entry which is preliminary data.</text>
</comment>
<sequence>MGVPGSGKSTIAGKWRPSQVLSLDDFRKIVSGDENNQAATGEAVRALHTVLDGRLRRRLTTVVDATNVEAAARRPLLDLAAAHEMPAVALVVDTPLHLAQARNATRPGPIGSARWGRRVPAEFVDRQYDQLRASIPGLRAEGFAQVIIHRG</sequence>
<dbReference type="AlphaFoldDB" id="A0A9W6SFF5"/>
<organism evidence="1 2">
    <name type="scientific">Actinoallomurus iriomotensis</name>
    <dbReference type="NCBI Taxonomy" id="478107"/>
    <lineage>
        <taxon>Bacteria</taxon>
        <taxon>Bacillati</taxon>
        <taxon>Actinomycetota</taxon>
        <taxon>Actinomycetes</taxon>
        <taxon>Streptosporangiales</taxon>
        <taxon>Thermomonosporaceae</taxon>
        <taxon>Actinoallomurus</taxon>
    </lineage>
</organism>
<keyword evidence="2" id="KW-1185">Reference proteome</keyword>
<dbReference type="Proteomes" id="UP001165074">
    <property type="component" value="Unassembled WGS sequence"/>
</dbReference>
<dbReference type="SUPFAM" id="SSF52540">
    <property type="entry name" value="P-loop containing nucleoside triphosphate hydrolases"/>
    <property type="match status" value="1"/>
</dbReference>
<dbReference type="EMBL" id="BSTK01000022">
    <property type="protein sequence ID" value="GLY91855.1"/>
    <property type="molecule type" value="Genomic_DNA"/>
</dbReference>
<dbReference type="InterPro" id="IPR027417">
    <property type="entry name" value="P-loop_NTPase"/>
</dbReference>
<protein>
    <submittedName>
        <fullName evidence="1">Uncharacterized protein</fullName>
    </submittedName>
</protein>
<gene>
    <name evidence="1" type="ORF">Airi02_097830</name>
</gene>
<dbReference type="Pfam" id="PF13671">
    <property type="entry name" value="AAA_33"/>
    <property type="match status" value="1"/>
</dbReference>
<accession>A0A9W6SFF5</accession>
<evidence type="ECO:0000313" key="2">
    <source>
        <dbReference type="Proteomes" id="UP001165074"/>
    </source>
</evidence>
<dbReference type="Gene3D" id="3.40.50.300">
    <property type="entry name" value="P-loop containing nucleotide triphosphate hydrolases"/>
    <property type="match status" value="1"/>
</dbReference>
<evidence type="ECO:0000313" key="1">
    <source>
        <dbReference type="EMBL" id="GLY91855.1"/>
    </source>
</evidence>
<dbReference type="InterPro" id="IPR017101">
    <property type="entry name" value="P-loop_ATP/GTP-bd_All4644_prd"/>
</dbReference>
<reference evidence="1" key="1">
    <citation type="submission" date="2023-03" db="EMBL/GenBank/DDBJ databases">
        <title>Actinoallomurus iriomotensis NBRC 103684.</title>
        <authorList>
            <person name="Ichikawa N."/>
            <person name="Sato H."/>
            <person name="Tonouchi N."/>
        </authorList>
    </citation>
    <scope>NUCLEOTIDE SEQUENCE</scope>
    <source>
        <strain evidence="1">NBRC 103684</strain>
    </source>
</reference>
<name>A0A9W6SFF5_9ACTN</name>
<dbReference type="PIRSF" id="PIRSF037081">
    <property type="entry name" value="P-loop_All4644_prd"/>
    <property type="match status" value="1"/>
</dbReference>
<proteinExistence type="predicted"/>